<dbReference type="GO" id="GO:0035194">
    <property type="term" value="P:regulatory ncRNA-mediated post-transcriptional gene silencing"/>
    <property type="evidence" value="ECO:0007669"/>
    <property type="project" value="TreeGrafter"/>
</dbReference>
<protein>
    <recommendedName>
        <fullName evidence="5">RNA helicase</fullName>
    </recommendedName>
</protein>
<dbReference type="PANTHER" id="PTHR10887:SF322">
    <property type="entry name" value="HELICASE MOV-10"/>
    <property type="match status" value="1"/>
</dbReference>
<dbReference type="InterPro" id="IPR027417">
    <property type="entry name" value="P-loop_NTPase"/>
</dbReference>
<evidence type="ECO:0000313" key="3">
    <source>
        <dbReference type="EMBL" id="KAF9515601.1"/>
    </source>
</evidence>
<dbReference type="OrthoDB" id="6513042at2759"/>
<organism evidence="3 4">
    <name type="scientific">Hydnum rufescens UP504</name>
    <dbReference type="NCBI Taxonomy" id="1448309"/>
    <lineage>
        <taxon>Eukaryota</taxon>
        <taxon>Fungi</taxon>
        <taxon>Dikarya</taxon>
        <taxon>Basidiomycota</taxon>
        <taxon>Agaricomycotina</taxon>
        <taxon>Agaricomycetes</taxon>
        <taxon>Cantharellales</taxon>
        <taxon>Hydnaceae</taxon>
        <taxon>Hydnum</taxon>
    </lineage>
</organism>
<dbReference type="InterPro" id="IPR047187">
    <property type="entry name" value="SF1_C_Upf1"/>
</dbReference>
<proteinExistence type="predicted"/>
<dbReference type="CDD" id="cd18808">
    <property type="entry name" value="SF1_C_Upf1"/>
    <property type="match status" value="1"/>
</dbReference>
<reference evidence="3" key="1">
    <citation type="journal article" date="2020" name="Nat. Commun.">
        <title>Large-scale genome sequencing of mycorrhizal fungi provides insights into the early evolution of symbiotic traits.</title>
        <authorList>
            <person name="Miyauchi S."/>
            <person name="Kiss E."/>
            <person name="Kuo A."/>
            <person name="Drula E."/>
            <person name="Kohler A."/>
            <person name="Sanchez-Garcia M."/>
            <person name="Morin E."/>
            <person name="Andreopoulos B."/>
            <person name="Barry K.W."/>
            <person name="Bonito G."/>
            <person name="Buee M."/>
            <person name="Carver A."/>
            <person name="Chen C."/>
            <person name="Cichocki N."/>
            <person name="Clum A."/>
            <person name="Culley D."/>
            <person name="Crous P.W."/>
            <person name="Fauchery L."/>
            <person name="Girlanda M."/>
            <person name="Hayes R.D."/>
            <person name="Keri Z."/>
            <person name="LaButti K."/>
            <person name="Lipzen A."/>
            <person name="Lombard V."/>
            <person name="Magnuson J."/>
            <person name="Maillard F."/>
            <person name="Murat C."/>
            <person name="Nolan M."/>
            <person name="Ohm R.A."/>
            <person name="Pangilinan J."/>
            <person name="Pereira M.F."/>
            <person name="Perotto S."/>
            <person name="Peter M."/>
            <person name="Pfister S."/>
            <person name="Riley R."/>
            <person name="Sitrit Y."/>
            <person name="Stielow J.B."/>
            <person name="Szollosi G."/>
            <person name="Zifcakova L."/>
            <person name="Stursova M."/>
            <person name="Spatafora J.W."/>
            <person name="Tedersoo L."/>
            <person name="Vaario L.M."/>
            <person name="Yamada A."/>
            <person name="Yan M."/>
            <person name="Wang P."/>
            <person name="Xu J."/>
            <person name="Bruns T."/>
            <person name="Baldrian P."/>
            <person name="Vilgalys R."/>
            <person name="Dunand C."/>
            <person name="Henrissat B."/>
            <person name="Grigoriev I.V."/>
            <person name="Hibbett D."/>
            <person name="Nagy L.G."/>
            <person name="Martin F.M."/>
        </authorList>
    </citation>
    <scope>NUCLEOTIDE SEQUENCE</scope>
    <source>
        <strain evidence="3">UP504</strain>
    </source>
</reference>
<dbReference type="Gene3D" id="3.40.50.300">
    <property type="entry name" value="P-loop containing nucleotide triphosphate hydrolases"/>
    <property type="match status" value="2"/>
</dbReference>
<dbReference type="AlphaFoldDB" id="A0A9P6DUP8"/>
<dbReference type="EMBL" id="MU128948">
    <property type="protein sequence ID" value="KAF9515601.1"/>
    <property type="molecule type" value="Genomic_DNA"/>
</dbReference>
<accession>A0A9P6DUP8</accession>
<dbReference type="GO" id="GO:0005829">
    <property type="term" value="C:cytosol"/>
    <property type="evidence" value="ECO:0007669"/>
    <property type="project" value="TreeGrafter"/>
</dbReference>
<feature type="domain" description="DNA2/NAM7 helicase helicase" evidence="1">
    <location>
        <begin position="277"/>
        <end position="355"/>
    </location>
</feature>
<sequence length="853" mass="95106">MLASPALDRLAPAYIPQWQRPPPSAQEQVVPLHVAPQISFKFYASTLYPGPLLDYLESRDVDNRKACEQAWLAAHDNSPQPQQLPLHAIPLATPSSYSTRWLLLLAEEYHARLLALQLCNMYQVPLAPPPAIPSTNAERHALFSLSAPHIRENYPPVSLNDTVWLRQLRPWDRTLQGCVIEARVHSLQRVVGEVVLRCDSLPHMWESGLFNLQWVPQERQFTVARLALEFLHGEISNPDTGHTSAAKRWLFPEPSDWDVQSASHPGFPPKMKWVDPELNSQQKLAVESIVFGRHTVPYLISGPPGTGKTKTIVEAVFQILQHHPRTHILVCGASNSSADTLTARLSHYLAPDILFRLNDPSRSMDEVRINLQRWCWSENGAWALPSIKILLSKRVIVTSCTDSSLLSFARCTNSSLGILEDHFQSHLYAPDSLPFPSNHHFGFLLVDEAAQASEAEICIPLTVVSPHPSSIKPSVPTPHITICGDSRQLGPRIESEHCRSHDMDVSLLERLFGRDLYRENPYARRNIHRETSHSPPQTIATPFCNLTINYRSHPTILMIPSTLFYDDTLVAGAPSSTISTSLVKWPALITEDFPFLFVGSSSPEEWTDERLSYYNTGEINEVKNIVTGLLGVVGPEPKYLFPTTAYIDPKTSLKAPEISIISPFREQVWRIRVALRTMGLGAVDVGDVESLQGGENRVVIISTVRSSKRFLPEDQRLNKGIIFEAKRFNVALTRAKELLVIVGNGGILKEDPWWKQLLTFAMRNNAYRGPPIPSIDSSSAEAFSRLEEDWSTRRRAGGPAVRLVENGVQVNGNGNGSHVDGDAGVVEEPGAEADTGYIVAGSVVRETLREDTF</sequence>
<name>A0A9P6DUP8_9AGAM</name>
<dbReference type="PANTHER" id="PTHR10887">
    <property type="entry name" value="DNA2/NAM7 HELICASE FAMILY"/>
    <property type="match status" value="1"/>
</dbReference>
<dbReference type="InterPro" id="IPR041677">
    <property type="entry name" value="DNA2/NAM7_AAA_11"/>
</dbReference>
<dbReference type="InterPro" id="IPR045055">
    <property type="entry name" value="DNA2/NAM7-like"/>
</dbReference>
<gene>
    <name evidence="3" type="ORF">BS47DRAFT_1381421</name>
</gene>
<dbReference type="Pfam" id="PF13086">
    <property type="entry name" value="AAA_11"/>
    <property type="match status" value="1"/>
</dbReference>
<evidence type="ECO:0000313" key="4">
    <source>
        <dbReference type="Proteomes" id="UP000886523"/>
    </source>
</evidence>
<keyword evidence="4" id="KW-1185">Reference proteome</keyword>
<evidence type="ECO:0008006" key="5">
    <source>
        <dbReference type="Google" id="ProtNLM"/>
    </source>
</evidence>
<dbReference type="SUPFAM" id="SSF52540">
    <property type="entry name" value="P-loop containing nucleoside triphosphate hydrolases"/>
    <property type="match status" value="1"/>
</dbReference>
<dbReference type="GO" id="GO:0004386">
    <property type="term" value="F:helicase activity"/>
    <property type="evidence" value="ECO:0007669"/>
    <property type="project" value="InterPro"/>
</dbReference>
<dbReference type="Pfam" id="PF13087">
    <property type="entry name" value="AAA_12"/>
    <property type="match status" value="1"/>
</dbReference>
<feature type="domain" description="DNA2/NAM7 helicase-like C-terminal" evidence="2">
    <location>
        <begin position="542"/>
        <end position="744"/>
    </location>
</feature>
<comment type="caution">
    <text evidence="3">The sequence shown here is derived from an EMBL/GenBank/DDBJ whole genome shotgun (WGS) entry which is preliminary data.</text>
</comment>
<dbReference type="Proteomes" id="UP000886523">
    <property type="component" value="Unassembled WGS sequence"/>
</dbReference>
<evidence type="ECO:0000259" key="1">
    <source>
        <dbReference type="Pfam" id="PF13086"/>
    </source>
</evidence>
<evidence type="ECO:0000259" key="2">
    <source>
        <dbReference type="Pfam" id="PF13087"/>
    </source>
</evidence>
<dbReference type="InterPro" id="IPR041679">
    <property type="entry name" value="DNA2/NAM7-like_C"/>
</dbReference>